<accession>A0ABR2TKC7</accession>
<sequence>MRWNFPTKEQRRQWHRPGRIVKLCPVATKVKKTHQVHHVSMYKATGPAPVGAPTVELHRVPALQRFKNHRHQRFQDQAETRARWPLLWILAQAFPYSGFRSFKETQ</sequence>
<dbReference type="Proteomes" id="UP001396334">
    <property type="component" value="Unassembled WGS sequence"/>
</dbReference>
<gene>
    <name evidence="1" type="ORF">V6N11_022532</name>
</gene>
<organism evidence="1 2">
    <name type="scientific">Hibiscus sabdariffa</name>
    <name type="common">roselle</name>
    <dbReference type="NCBI Taxonomy" id="183260"/>
    <lineage>
        <taxon>Eukaryota</taxon>
        <taxon>Viridiplantae</taxon>
        <taxon>Streptophyta</taxon>
        <taxon>Embryophyta</taxon>
        <taxon>Tracheophyta</taxon>
        <taxon>Spermatophyta</taxon>
        <taxon>Magnoliopsida</taxon>
        <taxon>eudicotyledons</taxon>
        <taxon>Gunneridae</taxon>
        <taxon>Pentapetalae</taxon>
        <taxon>rosids</taxon>
        <taxon>malvids</taxon>
        <taxon>Malvales</taxon>
        <taxon>Malvaceae</taxon>
        <taxon>Malvoideae</taxon>
        <taxon>Hibiscus</taxon>
    </lineage>
</organism>
<dbReference type="EMBL" id="JBBPBN010000005">
    <property type="protein sequence ID" value="KAK9037628.1"/>
    <property type="molecule type" value="Genomic_DNA"/>
</dbReference>
<reference evidence="1 2" key="1">
    <citation type="journal article" date="2024" name="G3 (Bethesda)">
        <title>Genome assembly of Hibiscus sabdariffa L. provides insights into metabolisms of medicinal natural products.</title>
        <authorList>
            <person name="Kim T."/>
        </authorList>
    </citation>
    <scope>NUCLEOTIDE SEQUENCE [LARGE SCALE GENOMIC DNA]</scope>
    <source>
        <strain evidence="1">TK-2024</strain>
        <tissue evidence="1">Old leaves</tissue>
    </source>
</reference>
<name>A0ABR2TKC7_9ROSI</name>
<comment type="caution">
    <text evidence="1">The sequence shown here is derived from an EMBL/GenBank/DDBJ whole genome shotgun (WGS) entry which is preliminary data.</text>
</comment>
<keyword evidence="2" id="KW-1185">Reference proteome</keyword>
<evidence type="ECO:0000313" key="1">
    <source>
        <dbReference type="EMBL" id="KAK9037628.1"/>
    </source>
</evidence>
<proteinExistence type="predicted"/>
<evidence type="ECO:0000313" key="2">
    <source>
        <dbReference type="Proteomes" id="UP001396334"/>
    </source>
</evidence>
<protein>
    <submittedName>
        <fullName evidence="1">Uncharacterized protein</fullName>
    </submittedName>
</protein>